<sequence>MAYFGRVGGMLRQSLIRKLSQEWTSVIPAAPALYLVSRGMASSKLFVGGLSWGTDEETLREAFSSYGNITEVKIIADRDTGRSRGFGFVSFTSDAEAESALQAMDGQSLTGRVIRVNYANYPGTGPRGSGSGMSRGVGLGAGRGNFGSNGGGFGRSSVPSNDNDSFGRSSGGIGNEGGGFDRSSGGFGNDRGGFGNSGGFRNEVGSFGGKGGLSNGEQGSFGSESFGSKGPSFGYGESSFSRKAGGFGREERGLGQRPGGFGDEEGVIDGNSGGSGTHGNDFASNRGKGFGGSPGADLGMNSATNRSVGGHKNDQSLNLDFRLNKNGCFEKNSGIGRDRIKNDQSLNLDFGLDKYGTLDFGLDKYEFDRNSWKGLDRTGINNEEGFVRSSGSLENGGTTPITDSRTSLENDSSGSAGWKDSTSGNNGFDSSSDWTGTNTQNSTSGFANGTGSFNGSSDDWTGPSSDASHDESKLLERENDSGSEDWRNVDSNKNSNSGWRGS</sequence>
<protein>
    <submittedName>
        <fullName evidence="1">Uncharacterized protein</fullName>
    </submittedName>
</protein>
<comment type="caution">
    <text evidence="1">The sequence shown here is derived from an EMBL/GenBank/DDBJ whole genome shotgun (WGS) entry which is preliminary data.</text>
</comment>
<proteinExistence type="predicted"/>
<dbReference type="Proteomes" id="UP001162992">
    <property type="component" value="Chromosome 15"/>
</dbReference>
<keyword evidence="2" id="KW-1185">Reference proteome</keyword>
<accession>A0ACC2BIW6</accession>
<name>A0ACC2BIW6_DIPCM</name>
<reference evidence="2" key="1">
    <citation type="journal article" date="2024" name="Proc. Natl. Acad. Sci. U.S.A.">
        <title>Extraordinary preservation of gene collinearity over three hundred million years revealed in homosporous lycophytes.</title>
        <authorList>
            <person name="Li C."/>
            <person name="Wickell D."/>
            <person name="Kuo L.Y."/>
            <person name="Chen X."/>
            <person name="Nie B."/>
            <person name="Liao X."/>
            <person name="Peng D."/>
            <person name="Ji J."/>
            <person name="Jenkins J."/>
            <person name="Williams M."/>
            <person name="Shu S."/>
            <person name="Plott C."/>
            <person name="Barry K."/>
            <person name="Rajasekar S."/>
            <person name="Grimwood J."/>
            <person name="Han X."/>
            <person name="Sun S."/>
            <person name="Hou Z."/>
            <person name="He W."/>
            <person name="Dai G."/>
            <person name="Sun C."/>
            <person name="Schmutz J."/>
            <person name="Leebens-Mack J.H."/>
            <person name="Li F.W."/>
            <person name="Wang L."/>
        </authorList>
    </citation>
    <scope>NUCLEOTIDE SEQUENCE [LARGE SCALE GENOMIC DNA]</scope>
    <source>
        <strain evidence="2">cv. PW_Plant_1</strain>
    </source>
</reference>
<evidence type="ECO:0000313" key="1">
    <source>
        <dbReference type="EMBL" id="KAJ7529701.1"/>
    </source>
</evidence>
<organism evidence="1 2">
    <name type="scientific">Diphasiastrum complanatum</name>
    <name type="common">Issler's clubmoss</name>
    <name type="synonym">Lycopodium complanatum</name>
    <dbReference type="NCBI Taxonomy" id="34168"/>
    <lineage>
        <taxon>Eukaryota</taxon>
        <taxon>Viridiplantae</taxon>
        <taxon>Streptophyta</taxon>
        <taxon>Embryophyta</taxon>
        <taxon>Tracheophyta</taxon>
        <taxon>Lycopodiopsida</taxon>
        <taxon>Lycopodiales</taxon>
        <taxon>Lycopodiaceae</taxon>
        <taxon>Lycopodioideae</taxon>
        <taxon>Diphasiastrum</taxon>
    </lineage>
</organism>
<dbReference type="EMBL" id="CM055106">
    <property type="protein sequence ID" value="KAJ7529701.1"/>
    <property type="molecule type" value="Genomic_DNA"/>
</dbReference>
<evidence type="ECO:0000313" key="2">
    <source>
        <dbReference type="Proteomes" id="UP001162992"/>
    </source>
</evidence>
<gene>
    <name evidence="1" type="ORF">O6H91_15G062700</name>
</gene>